<sequence length="91" mass="9982">MRGNSNASFLATDGAASLGLVGVLLVSVLLSMILFVINMLTRRWPPALVIPTMAPMALILTNGSLFTVLISFGMLPWIAIFFVYRLKKFNH</sequence>
<feature type="transmembrane region" description="Helical" evidence="1">
    <location>
        <begin position="15"/>
        <end position="37"/>
    </location>
</feature>
<keyword evidence="1" id="KW-0812">Transmembrane</keyword>
<keyword evidence="1" id="KW-1133">Transmembrane helix</keyword>
<dbReference type="AlphaFoldDB" id="A0A2G6JN53"/>
<comment type="caution">
    <text evidence="2">The sequence shown here is derived from an EMBL/GenBank/DDBJ whole genome shotgun (WGS) entry which is preliminary data.</text>
</comment>
<feature type="transmembrane region" description="Helical" evidence="1">
    <location>
        <begin position="66"/>
        <end position="86"/>
    </location>
</feature>
<evidence type="ECO:0000256" key="1">
    <source>
        <dbReference type="SAM" id="Phobius"/>
    </source>
</evidence>
<reference evidence="2 3" key="1">
    <citation type="submission" date="2017-10" db="EMBL/GenBank/DDBJ databases">
        <title>Novel microbial diversity and functional potential in the marine mammal oral microbiome.</title>
        <authorList>
            <person name="Dudek N.K."/>
            <person name="Sun C.L."/>
            <person name="Burstein D."/>
            <person name="Kantor R.S."/>
            <person name="Aliaga Goltsman D.S."/>
            <person name="Bik E.M."/>
            <person name="Thomas B.C."/>
            <person name="Banfield J.F."/>
            <person name="Relman D.A."/>
        </authorList>
    </citation>
    <scope>NUCLEOTIDE SEQUENCE [LARGE SCALE GENOMIC DNA]</scope>
    <source>
        <strain evidence="2">DOLJORAL78_47_21</strain>
    </source>
</reference>
<accession>A0A2G6JN53</accession>
<evidence type="ECO:0000313" key="3">
    <source>
        <dbReference type="Proteomes" id="UP000243469"/>
    </source>
</evidence>
<keyword evidence="1" id="KW-0472">Membrane</keyword>
<evidence type="ECO:0000313" key="2">
    <source>
        <dbReference type="EMBL" id="PIE24844.1"/>
    </source>
</evidence>
<gene>
    <name evidence="2" type="ORF">CSA60_02505</name>
</gene>
<protein>
    <submittedName>
        <fullName evidence="2">Uncharacterized protein</fullName>
    </submittedName>
</protein>
<organism evidence="2 3">
    <name type="scientific">Neptuniibacter caesariensis</name>
    <dbReference type="NCBI Taxonomy" id="207954"/>
    <lineage>
        <taxon>Bacteria</taxon>
        <taxon>Pseudomonadati</taxon>
        <taxon>Pseudomonadota</taxon>
        <taxon>Gammaproteobacteria</taxon>
        <taxon>Oceanospirillales</taxon>
        <taxon>Oceanospirillaceae</taxon>
        <taxon>Neptuniibacter</taxon>
    </lineage>
</organism>
<proteinExistence type="predicted"/>
<dbReference type="Proteomes" id="UP000243469">
    <property type="component" value="Unassembled WGS sequence"/>
</dbReference>
<dbReference type="EMBL" id="PDSH01000015">
    <property type="protein sequence ID" value="PIE24844.1"/>
    <property type="molecule type" value="Genomic_DNA"/>
</dbReference>
<name>A0A2G6JN53_NEPCE</name>